<dbReference type="InterPro" id="IPR003607">
    <property type="entry name" value="HD/PDEase_dom"/>
</dbReference>
<dbReference type="Gene3D" id="1.10.3090.10">
    <property type="entry name" value="cca-adding enzyme, domain 2"/>
    <property type="match status" value="1"/>
</dbReference>
<dbReference type="EC" id="2.7.7.72" evidence="3"/>
<dbReference type="EMBL" id="LTAY01000078">
    <property type="protein sequence ID" value="OPX46634.1"/>
    <property type="molecule type" value="Genomic_DNA"/>
</dbReference>
<dbReference type="RefSeq" id="WP_080023904.1">
    <property type="nucleotide sequence ID" value="NZ_LTAY01000078.1"/>
</dbReference>
<dbReference type="InterPro" id="IPR006674">
    <property type="entry name" value="HD_domain"/>
</dbReference>
<proteinExistence type="predicted"/>
<evidence type="ECO:0000313" key="3">
    <source>
        <dbReference type="EMBL" id="OPX46634.1"/>
    </source>
</evidence>
<accession>A0A1V4SS00</accession>
<dbReference type="GO" id="GO:0000166">
    <property type="term" value="F:nucleotide binding"/>
    <property type="evidence" value="ECO:0007669"/>
    <property type="project" value="UniProtKB-KW"/>
</dbReference>
<evidence type="ECO:0000256" key="1">
    <source>
        <dbReference type="ARBA" id="ARBA00022741"/>
    </source>
</evidence>
<dbReference type="GO" id="GO:0004810">
    <property type="term" value="F:CCA tRNA nucleotidyltransferase activity"/>
    <property type="evidence" value="ECO:0007669"/>
    <property type="project" value="UniProtKB-EC"/>
</dbReference>
<comment type="caution">
    <text evidence="3">The sequence shown here is derived from an EMBL/GenBank/DDBJ whole genome shotgun (WGS) entry which is preliminary data.</text>
</comment>
<dbReference type="Pfam" id="PF01966">
    <property type="entry name" value="HD"/>
    <property type="match status" value="1"/>
</dbReference>
<dbReference type="OrthoDB" id="9805698at2"/>
<dbReference type="PANTHER" id="PTHR47545:SF2">
    <property type="entry name" value="CC-ADDING TRNA NUCLEOTIDYLTRANSFERASE"/>
    <property type="match status" value="1"/>
</dbReference>
<name>A0A1V4SS00_9CLOT</name>
<keyword evidence="3" id="KW-0808">Transferase</keyword>
<dbReference type="InterPro" id="IPR050124">
    <property type="entry name" value="tRNA_CCA-adding_enzyme"/>
</dbReference>
<feature type="domain" description="HD" evidence="2">
    <location>
        <begin position="56"/>
        <end position="159"/>
    </location>
</feature>
<dbReference type="NCBIfam" id="TIGR00277">
    <property type="entry name" value="HDIG"/>
    <property type="match status" value="1"/>
</dbReference>
<gene>
    <name evidence="3" type="primary">cca_2</name>
    <name evidence="3" type="ORF">CLTHE_26990</name>
</gene>
<evidence type="ECO:0000313" key="4">
    <source>
        <dbReference type="Proteomes" id="UP000191448"/>
    </source>
</evidence>
<dbReference type="SUPFAM" id="SSF109604">
    <property type="entry name" value="HD-domain/PDEase-like"/>
    <property type="match status" value="1"/>
</dbReference>
<keyword evidence="1" id="KW-0547">Nucleotide-binding</keyword>
<organism evidence="3 4">
    <name type="scientific">Clostridium thermobutyricum DSM 4928</name>
    <dbReference type="NCBI Taxonomy" id="1121339"/>
    <lineage>
        <taxon>Bacteria</taxon>
        <taxon>Bacillati</taxon>
        <taxon>Bacillota</taxon>
        <taxon>Clostridia</taxon>
        <taxon>Eubacteriales</taxon>
        <taxon>Clostridiaceae</taxon>
        <taxon>Clostridium</taxon>
    </lineage>
</organism>
<evidence type="ECO:0000259" key="2">
    <source>
        <dbReference type="Pfam" id="PF01966"/>
    </source>
</evidence>
<dbReference type="CDD" id="cd00077">
    <property type="entry name" value="HDc"/>
    <property type="match status" value="1"/>
</dbReference>
<dbReference type="PANTHER" id="PTHR47545">
    <property type="entry name" value="MULTIFUNCTIONAL CCA PROTEIN"/>
    <property type="match status" value="1"/>
</dbReference>
<protein>
    <submittedName>
        <fullName evidence="3">Multifunctional CCA protein</fullName>
        <ecNumber evidence="3">2.7.7.72</ecNumber>
    </submittedName>
</protein>
<reference evidence="3 4" key="1">
    <citation type="submission" date="2016-02" db="EMBL/GenBank/DDBJ databases">
        <title>Genome sequence of Clostridium thermobutyricum DSM 4928.</title>
        <authorList>
            <person name="Poehlein A."/>
            <person name="Daniel R."/>
        </authorList>
    </citation>
    <scope>NUCLEOTIDE SEQUENCE [LARGE SCALE GENOMIC DNA]</scope>
    <source>
        <strain evidence="3 4">DSM 4928</strain>
    </source>
</reference>
<dbReference type="AlphaFoldDB" id="A0A1V4SS00"/>
<sequence>MEEKLFEEIEKHLLEDKKPSEYIRKIIPKIKSSNLKIIGALEKVEQSPTHHPEGNVLIHTLLVVDGAALVRKYANDKRAVMWGSFFHDIGKKRATRLKKGRIVAYNHDMYGREEVENILSKYTFLEEDFKEKVINLVGYHMHSLYISKKLPFGNLDNMMRSVDIRDMSLLFFADRLGRGDFSKEAIESVIDEITNILNIINEKYDVKDTIDLWDKIRKELI</sequence>
<dbReference type="InterPro" id="IPR006675">
    <property type="entry name" value="HDIG_dom"/>
</dbReference>
<keyword evidence="3" id="KW-0548">Nucleotidyltransferase</keyword>
<dbReference type="Proteomes" id="UP000191448">
    <property type="component" value="Unassembled WGS sequence"/>
</dbReference>